<dbReference type="EMBL" id="JBHSYQ010000004">
    <property type="protein sequence ID" value="MFC6998187.1"/>
    <property type="molecule type" value="Genomic_DNA"/>
</dbReference>
<keyword evidence="4" id="KW-1185">Reference proteome</keyword>
<feature type="chain" id="PRO_5045181914" evidence="2">
    <location>
        <begin position="23"/>
        <end position="129"/>
    </location>
</feature>
<evidence type="ECO:0000256" key="2">
    <source>
        <dbReference type="SAM" id="SignalP"/>
    </source>
</evidence>
<feature type="compositionally biased region" description="Polar residues" evidence="1">
    <location>
        <begin position="74"/>
        <end position="84"/>
    </location>
</feature>
<feature type="compositionally biased region" description="Low complexity" evidence="1">
    <location>
        <begin position="30"/>
        <end position="54"/>
    </location>
</feature>
<feature type="region of interest" description="Disordered" evidence="1">
    <location>
        <begin position="23"/>
        <end position="129"/>
    </location>
</feature>
<reference evidence="4" key="1">
    <citation type="journal article" date="2019" name="Int. J. Syst. Evol. Microbiol.">
        <title>The Global Catalogue of Microorganisms (GCM) 10K type strain sequencing project: providing services to taxonomists for standard genome sequencing and annotation.</title>
        <authorList>
            <consortium name="The Broad Institute Genomics Platform"/>
            <consortium name="The Broad Institute Genome Sequencing Center for Infectious Disease"/>
            <person name="Wu L."/>
            <person name="Ma J."/>
        </authorList>
    </citation>
    <scope>NUCLEOTIDE SEQUENCE [LARGE SCALE GENOMIC DNA]</scope>
    <source>
        <strain evidence="4">CGMCC 4.7393</strain>
    </source>
</reference>
<dbReference type="PROSITE" id="PS51257">
    <property type="entry name" value="PROKAR_LIPOPROTEIN"/>
    <property type="match status" value="1"/>
</dbReference>
<evidence type="ECO:0000256" key="1">
    <source>
        <dbReference type="SAM" id="MobiDB-lite"/>
    </source>
</evidence>
<evidence type="ECO:0000313" key="3">
    <source>
        <dbReference type="EMBL" id="MFC6998187.1"/>
    </source>
</evidence>
<name>A0ABW2DNR4_9BACT</name>
<sequence length="129" mass="12801">MKKASYLLISASLLFVFGCSESKTTSTENSAPVTPAAATVPGQPTATQPAPSTALNPPHGEPGHRCEIPVGAPLNSQPSTNSQLPPAPALAAPVFTPPPAQGATAAGTNPPHGQPGHDCSIPVGAPLSK</sequence>
<gene>
    <name evidence="3" type="ORF">ACFQHR_11160</name>
</gene>
<evidence type="ECO:0000313" key="4">
    <source>
        <dbReference type="Proteomes" id="UP001596405"/>
    </source>
</evidence>
<dbReference type="Proteomes" id="UP001596405">
    <property type="component" value="Unassembled WGS sequence"/>
</dbReference>
<feature type="compositionally biased region" description="Low complexity" evidence="1">
    <location>
        <begin position="101"/>
        <end position="111"/>
    </location>
</feature>
<dbReference type="RefSeq" id="WP_066621470.1">
    <property type="nucleotide sequence ID" value="NZ_JBHSYQ010000004.1"/>
</dbReference>
<keyword evidence="2" id="KW-0732">Signal</keyword>
<protein>
    <submittedName>
        <fullName evidence="3">Uncharacterized protein</fullName>
    </submittedName>
</protein>
<organism evidence="3 4">
    <name type="scientific">Rufibacter roseus</name>
    <dbReference type="NCBI Taxonomy" id="1567108"/>
    <lineage>
        <taxon>Bacteria</taxon>
        <taxon>Pseudomonadati</taxon>
        <taxon>Bacteroidota</taxon>
        <taxon>Cytophagia</taxon>
        <taxon>Cytophagales</taxon>
        <taxon>Hymenobacteraceae</taxon>
        <taxon>Rufibacter</taxon>
    </lineage>
</organism>
<comment type="caution">
    <text evidence="3">The sequence shown here is derived from an EMBL/GenBank/DDBJ whole genome shotgun (WGS) entry which is preliminary data.</text>
</comment>
<accession>A0ABW2DNR4</accession>
<proteinExistence type="predicted"/>
<feature type="signal peptide" evidence="2">
    <location>
        <begin position="1"/>
        <end position="22"/>
    </location>
</feature>